<reference evidence="4" key="3">
    <citation type="submission" date="2019-12" db="EMBL/GenBank/DDBJ databases">
        <authorList>
            <person name="Nguyen S.-T."/>
        </authorList>
    </citation>
    <scope>NUCLEOTIDE SEQUENCE</scope>
    <source>
        <strain evidence="4">DMS06669</strain>
    </source>
</reference>
<reference evidence="4 6" key="2">
    <citation type="journal article" date="2017" name="Ann. Clin. Microbiol. Antimicrob.">
        <title>New eight genes identified at the clinical multidrug-resistant Acinetobacter baumannii DMS06669 strain in a Vietnam hospital.</title>
        <authorList>
            <person name="Si-Tuan N."/>
            <person name="Ngoc H.M."/>
            <person name="Hang P.T.T."/>
            <person name="Nguyen C."/>
            <person name="Van P.H."/>
            <person name="Huong N.T."/>
        </authorList>
    </citation>
    <scope>NUCLEOTIDE SEQUENCE [LARGE SCALE GENOMIC DNA]</scope>
    <source>
        <strain evidence="4 6">DMS06669</strain>
    </source>
</reference>
<evidence type="ECO:0000313" key="5">
    <source>
        <dbReference type="Proteomes" id="UP000066661"/>
    </source>
</evidence>
<keyword evidence="2" id="KW-0472">Membrane</keyword>
<dbReference type="AlphaFoldDB" id="A0A505MA73"/>
<dbReference type="Proteomes" id="UP000480763">
    <property type="component" value="Unassembled WGS sequence"/>
</dbReference>
<sequence>MKFKSIFKKDEPKAELPKVDREKYKALYEYQKAQLEDEKNRFGKLEDKAAKYLTALTVAITAYVLIVRWVFEWKTTPEYQYFLLVKVVISTTFFLFCIAWGFILSSIKLRSVAKMSSDESLINFFKEKKLESVYLTLAKNYSQIISRYRIENEKKTGLMIWGYRFTIGAGISFMISMILIFFYKMA</sequence>
<evidence type="ECO:0000256" key="2">
    <source>
        <dbReference type="SAM" id="Phobius"/>
    </source>
</evidence>
<evidence type="ECO:0000313" key="3">
    <source>
        <dbReference type="EMBL" id="CUW35281.1"/>
    </source>
</evidence>
<organism evidence="4 6">
    <name type="scientific">Acinetobacter baumannii</name>
    <dbReference type="NCBI Taxonomy" id="470"/>
    <lineage>
        <taxon>Bacteria</taxon>
        <taxon>Pseudomonadati</taxon>
        <taxon>Pseudomonadota</taxon>
        <taxon>Gammaproteobacteria</taxon>
        <taxon>Moraxellales</taxon>
        <taxon>Moraxellaceae</taxon>
        <taxon>Acinetobacter</taxon>
        <taxon>Acinetobacter calcoaceticus/baumannii complex</taxon>
    </lineage>
</organism>
<keyword evidence="2" id="KW-0812">Transmembrane</keyword>
<keyword evidence="2" id="KW-1133">Transmembrane helix</keyword>
<dbReference type="RefSeq" id="WP_050444601.1">
    <property type="nucleotide sequence ID" value="NZ_CAUYZO010000003.1"/>
</dbReference>
<dbReference type="Proteomes" id="UP000066661">
    <property type="component" value="Chromosome I"/>
</dbReference>
<evidence type="ECO:0000256" key="1">
    <source>
        <dbReference type="SAM" id="Coils"/>
    </source>
</evidence>
<accession>A0A505MA73</accession>
<dbReference type="EMBL" id="WWCH01000001">
    <property type="protein sequence ID" value="MYM78354.1"/>
    <property type="molecule type" value="Genomic_DNA"/>
</dbReference>
<evidence type="ECO:0000313" key="6">
    <source>
        <dbReference type="Proteomes" id="UP000480763"/>
    </source>
</evidence>
<feature type="transmembrane region" description="Helical" evidence="2">
    <location>
        <begin position="83"/>
        <end position="107"/>
    </location>
</feature>
<feature type="transmembrane region" description="Helical" evidence="2">
    <location>
        <begin position="161"/>
        <end position="183"/>
    </location>
</feature>
<name>A0A505MA73_ACIBA</name>
<protein>
    <submittedName>
        <fullName evidence="3">Putative membrane protein</fullName>
    </submittedName>
</protein>
<proteinExistence type="predicted"/>
<keyword evidence="1" id="KW-0175">Coiled coil</keyword>
<feature type="transmembrane region" description="Helical" evidence="2">
    <location>
        <begin position="49"/>
        <end position="71"/>
    </location>
</feature>
<gene>
    <name evidence="3" type="ORF">ABR2091_1879</name>
    <name evidence="4" type="ORF">GSE42_10465</name>
</gene>
<feature type="coiled-coil region" evidence="1">
    <location>
        <begin position="21"/>
        <end position="48"/>
    </location>
</feature>
<reference evidence="3 5" key="1">
    <citation type="submission" date="2015-12" db="EMBL/GenBank/DDBJ databases">
        <authorList>
            <person name="Wibberg D."/>
        </authorList>
    </citation>
    <scope>NUCLEOTIDE SEQUENCE [LARGE SCALE GENOMIC DNA]</scope>
    <source>
        <strain evidence="3">R2091</strain>
    </source>
</reference>
<evidence type="ECO:0000313" key="4">
    <source>
        <dbReference type="EMBL" id="MYM78354.1"/>
    </source>
</evidence>
<dbReference type="EMBL" id="LN997846">
    <property type="protein sequence ID" value="CUW35281.1"/>
    <property type="molecule type" value="Genomic_DNA"/>
</dbReference>